<dbReference type="CDD" id="cd06550">
    <property type="entry name" value="TM_ABC_iron-siderophores_like"/>
    <property type="match status" value="1"/>
</dbReference>
<dbReference type="RefSeq" id="WP_060824021.1">
    <property type="nucleotide sequence ID" value="NZ_AP014938.1"/>
</dbReference>
<dbReference type="GO" id="GO:0033214">
    <property type="term" value="P:siderophore-iron import into cell"/>
    <property type="evidence" value="ECO:0007669"/>
    <property type="project" value="TreeGrafter"/>
</dbReference>
<feature type="transmembrane region" description="Helical" evidence="9">
    <location>
        <begin position="53"/>
        <end position="74"/>
    </location>
</feature>
<feature type="transmembrane region" description="Helical" evidence="9">
    <location>
        <begin position="138"/>
        <end position="160"/>
    </location>
</feature>
<dbReference type="EMBL" id="AP014938">
    <property type="protein sequence ID" value="BAS19877.1"/>
    <property type="molecule type" value="Genomic_DNA"/>
</dbReference>
<gene>
    <name evidence="10" type="ORF">RM6536_0630</name>
</gene>
<protein>
    <submittedName>
        <fullName evidence="10">ABC-type Fe3+-siderophore transport system</fullName>
    </submittedName>
</protein>
<keyword evidence="4" id="KW-1003">Cell membrane</keyword>
<keyword evidence="5 9" id="KW-0812">Transmembrane</keyword>
<evidence type="ECO:0000256" key="9">
    <source>
        <dbReference type="SAM" id="Phobius"/>
    </source>
</evidence>
<name>A0A0K2RZ66_9MICC</name>
<dbReference type="SUPFAM" id="SSF81345">
    <property type="entry name" value="ABC transporter involved in vitamin B12 uptake, BtuC"/>
    <property type="match status" value="1"/>
</dbReference>
<evidence type="ECO:0000256" key="5">
    <source>
        <dbReference type="ARBA" id="ARBA00022692"/>
    </source>
</evidence>
<dbReference type="Pfam" id="PF01032">
    <property type="entry name" value="FecCD"/>
    <property type="match status" value="1"/>
</dbReference>
<keyword evidence="6 9" id="KW-1133">Transmembrane helix</keyword>
<proteinExistence type="inferred from homology"/>
<evidence type="ECO:0000256" key="8">
    <source>
        <dbReference type="SAM" id="MobiDB-lite"/>
    </source>
</evidence>
<comment type="similarity">
    <text evidence="2">Belongs to the binding-protein-dependent transport system permease family. FecCD subfamily.</text>
</comment>
<evidence type="ECO:0000256" key="3">
    <source>
        <dbReference type="ARBA" id="ARBA00022448"/>
    </source>
</evidence>
<feature type="region of interest" description="Disordered" evidence="8">
    <location>
        <begin position="384"/>
        <end position="429"/>
    </location>
</feature>
<dbReference type="InterPro" id="IPR037294">
    <property type="entry name" value="ABC_BtuC-like"/>
</dbReference>
<dbReference type="FunFam" id="1.10.3470.10:FF:000001">
    <property type="entry name" value="Vitamin B12 ABC transporter permease BtuC"/>
    <property type="match status" value="1"/>
</dbReference>
<dbReference type="InterPro" id="IPR000522">
    <property type="entry name" value="ABC_transptr_permease_BtuC"/>
</dbReference>
<comment type="subcellular location">
    <subcellularLocation>
        <location evidence="1">Cell membrane</location>
        <topology evidence="1">Multi-pass membrane protein</topology>
    </subcellularLocation>
</comment>
<dbReference type="PANTHER" id="PTHR30472">
    <property type="entry name" value="FERRIC ENTEROBACTIN TRANSPORT SYSTEM PERMEASE PROTEIN"/>
    <property type="match status" value="1"/>
</dbReference>
<evidence type="ECO:0000256" key="6">
    <source>
        <dbReference type="ARBA" id="ARBA00022989"/>
    </source>
</evidence>
<evidence type="ECO:0000313" key="11">
    <source>
        <dbReference type="Proteomes" id="UP000066203"/>
    </source>
</evidence>
<dbReference type="Proteomes" id="UP000066203">
    <property type="component" value="Chromosome"/>
</dbReference>
<feature type="transmembrane region" description="Helical" evidence="9">
    <location>
        <begin position="198"/>
        <end position="219"/>
    </location>
</feature>
<dbReference type="Gene3D" id="1.10.3470.10">
    <property type="entry name" value="ABC transporter involved in vitamin B12 uptake, BtuC"/>
    <property type="match status" value="1"/>
</dbReference>
<feature type="transmembrane region" description="Helical" evidence="9">
    <location>
        <begin position="109"/>
        <end position="126"/>
    </location>
</feature>
<feature type="compositionally biased region" description="Basic and acidic residues" evidence="8">
    <location>
        <begin position="394"/>
        <end position="409"/>
    </location>
</feature>
<feature type="transmembrane region" description="Helical" evidence="9">
    <location>
        <begin position="166"/>
        <end position="186"/>
    </location>
</feature>
<accession>A0A0K2RZ66</accession>
<evidence type="ECO:0000256" key="1">
    <source>
        <dbReference type="ARBA" id="ARBA00004651"/>
    </source>
</evidence>
<feature type="transmembrane region" description="Helical" evidence="9">
    <location>
        <begin position="301"/>
        <end position="321"/>
    </location>
</feature>
<dbReference type="PANTHER" id="PTHR30472:SF1">
    <property type="entry name" value="FE(3+) DICITRATE TRANSPORT SYSTEM PERMEASE PROTEIN FECC-RELATED"/>
    <property type="match status" value="1"/>
</dbReference>
<dbReference type="AlphaFoldDB" id="A0A0K2RZ66"/>
<reference evidence="11" key="1">
    <citation type="submission" date="2015-08" db="EMBL/GenBank/DDBJ databases">
        <title>Complete genome sequence of Rothia mucilaginosa strain NUM-Rm6536.</title>
        <authorList>
            <person name="Nambu T."/>
        </authorList>
    </citation>
    <scope>NUCLEOTIDE SEQUENCE [LARGE SCALE GENOMIC DNA]</scope>
    <source>
        <strain evidence="11">NUM-Rm6536</strain>
    </source>
</reference>
<feature type="transmembrane region" description="Helical" evidence="9">
    <location>
        <begin position="358"/>
        <end position="379"/>
    </location>
</feature>
<evidence type="ECO:0000256" key="7">
    <source>
        <dbReference type="ARBA" id="ARBA00023136"/>
    </source>
</evidence>
<dbReference type="GO" id="GO:0022857">
    <property type="term" value="F:transmembrane transporter activity"/>
    <property type="evidence" value="ECO:0007669"/>
    <property type="project" value="InterPro"/>
</dbReference>
<dbReference type="PATRIC" id="fig|43675.28.peg.639"/>
<keyword evidence="7 9" id="KW-0472">Membrane</keyword>
<dbReference type="GO" id="GO:0005886">
    <property type="term" value="C:plasma membrane"/>
    <property type="evidence" value="ECO:0007669"/>
    <property type="project" value="UniProtKB-SubCell"/>
</dbReference>
<feature type="compositionally biased region" description="Polar residues" evidence="8">
    <location>
        <begin position="420"/>
        <end position="429"/>
    </location>
</feature>
<evidence type="ECO:0000256" key="4">
    <source>
        <dbReference type="ARBA" id="ARBA00022475"/>
    </source>
</evidence>
<feature type="transmembrane region" description="Helical" evidence="9">
    <location>
        <begin position="239"/>
        <end position="261"/>
    </location>
</feature>
<keyword evidence="3" id="KW-0813">Transport</keyword>
<evidence type="ECO:0000256" key="2">
    <source>
        <dbReference type="ARBA" id="ARBA00007935"/>
    </source>
</evidence>
<sequence length="429" mass="43220">MTQQTTTSSGPAVSEGSTVSAASLAKIRALSASSDAVSGASSGGQGGKSISRLAVALIIGGVLLVLLCALSFAVGSRMFPLDRSIDGFLHPEANTIESKLIWAKRAPRTAAALLVGAALAVSGVLMQALSRNPLAEPGLLGVNSGAAASVVVGVGVFGVSSPFVQLWLALLGSGLAAALVFVMGLVDSKPNLDSTARLVLTGVAVNACLGTITGIITMFNSKAFDSHRFWVVGSLENRTFEQVLSALPFVALGLVLSFMLIGPLRALALGEDAAAGLGVPVTMVRGATIIAIMALCGAATAVAGPIGFVGLVVPHVVRLLVGSDIARVLPLSLVYGPVLVLASDILGRVLVMPSELEVGIVTAFIGAPVLMVLVLRLSTGARGAKKGRMGSKAQAHDESGPAHVSEHGPHRAQRPVARGSSGSTGVSGL</sequence>
<organism evidence="10">
    <name type="scientific">Rothia mucilaginosa</name>
    <dbReference type="NCBI Taxonomy" id="43675"/>
    <lineage>
        <taxon>Bacteria</taxon>
        <taxon>Bacillati</taxon>
        <taxon>Actinomycetota</taxon>
        <taxon>Actinomycetes</taxon>
        <taxon>Micrococcales</taxon>
        <taxon>Micrococcaceae</taxon>
        <taxon>Rothia</taxon>
    </lineage>
</organism>
<evidence type="ECO:0000313" key="10">
    <source>
        <dbReference type="EMBL" id="BAS19877.1"/>
    </source>
</evidence>